<evidence type="ECO:0000313" key="4">
    <source>
        <dbReference type="EMBL" id="KAL1297016.1"/>
    </source>
</evidence>
<dbReference type="Proteomes" id="UP001562354">
    <property type="component" value="Unassembled WGS sequence"/>
</dbReference>
<dbReference type="Pfam" id="PF12936">
    <property type="entry name" value="Kri1_C"/>
    <property type="match status" value="1"/>
</dbReference>
<dbReference type="EMBL" id="JBFMKM010000016">
    <property type="protein sequence ID" value="KAL1297016.1"/>
    <property type="molecule type" value="Genomic_DNA"/>
</dbReference>
<dbReference type="InterPro" id="IPR024626">
    <property type="entry name" value="Kri1-like_C"/>
</dbReference>
<feature type="compositionally biased region" description="Basic residues" evidence="2">
    <location>
        <begin position="604"/>
        <end position="618"/>
    </location>
</feature>
<evidence type="ECO:0000259" key="3">
    <source>
        <dbReference type="Pfam" id="PF12936"/>
    </source>
</evidence>
<feature type="region of interest" description="Disordered" evidence="2">
    <location>
        <begin position="61"/>
        <end position="95"/>
    </location>
</feature>
<feature type="compositionally biased region" description="Acidic residues" evidence="2">
    <location>
        <begin position="75"/>
        <end position="90"/>
    </location>
</feature>
<evidence type="ECO:0000256" key="1">
    <source>
        <dbReference type="ARBA" id="ARBA00007473"/>
    </source>
</evidence>
<organism evidence="4 5">
    <name type="scientific">Neodothiora populina</name>
    <dbReference type="NCBI Taxonomy" id="2781224"/>
    <lineage>
        <taxon>Eukaryota</taxon>
        <taxon>Fungi</taxon>
        <taxon>Dikarya</taxon>
        <taxon>Ascomycota</taxon>
        <taxon>Pezizomycotina</taxon>
        <taxon>Dothideomycetes</taxon>
        <taxon>Dothideomycetidae</taxon>
        <taxon>Dothideales</taxon>
        <taxon>Dothioraceae</taxon>
        <taxon>Neodothiora</taxon>
    </lineage>
</organism>
<feature type="region of interest" description="Disordered" evidence="2">
    <location>
        <begin position="595"/>
        <end position="684"/>
    </location>
</feature>
<accession>A0ABR3P2K3</accession>
<dbReference type="InterPro" id="IPR018034">
    <property type="entry name" value="Kri1"/>
</dbReference>
<feature type="region of interest" description="Disordered" evidence="2">
    <location>
        <begin position="153"/>
        <end position="182"/>
    </location>
</feature>
<feature type="compositionally biased region" description="Acidic residues" evidence="2">
    <location>
        <begin position="413"/>
        <end position="426"/>
    </location>
</feature>
<sequence length="684" mass="78238">MPRKSKKHAAPTSEEPPAKRAKFLSDDEDEDDDGRNGVALQDSFNINEEYAKRFEYNKKREEKQRLEEKFKNGLDDDDDDSTSEEEDDAAELATADLDNEIFATLNAIKKKDPRVYDPNVTFYTPFDADAVAKDDDTKKEKPMYLKDYHRQNLINGNIGADDDDDDDEDARPKTYAQEQEDLKQNLVSQMHTATAEDGEDGEDDFLMRKNDGAHINMRSADDNVNAARRANITTVDVESADRDPETFLSNFMAARAWVPKDDQTSRFRALESDDSEDETRAEQFEHAYNLRFEDPKASNEKLMTYGRDVAKYSVRRDDVSGRKKQREKEREKKEAEKKEREQDKARLRKLKIDEVEEKVKKIKDAAGLKGQALDLEQWRSVLEDDWDDDRWEREMQSRFGDGYYAEKDTRFAEDDDDDDDDDDEAEAPSSKSKKAKKPIWDDDIDIKDILPDFEDDAATKPAALTLSDDDNDAHASGSDNDAEDDDDEMDLDPLLINNKQNQAALQKDRIKARADAKRIARKERLAIEELVDKDLSNSLPLPSSTTTSANPDNTEPTTGFRYRATSPDAFGLTPRDILFADDSALNQFAGLKKMAAFRDEEKKRRDKKKLGKKARLRQWRKETFGDEEGFTGGFKEFLADKGGDEGLGERQQGERHGERRNGGEGAKEEKSSRKRRGKKRKLDA</sequence>
<feature type="region of interest" description="Disordered" evidence="2">
    <location>
        <begin position="1"/>
        <end position="43"/>
    </location>
</feature>
<feature type="region of interest" description="Disordered" evidence="2">
    <location>
        <begin position="532"/>
        <end position="566"/>
    </location>
</feature>
<dbReference type="Pfam" id="PF05178">
    <property type="entry name" value="Kri1"/>
    <property type="match status" value="1"/>
</dbReference>
<feature type="compositionally biased region" description="Basic and acidic residues" evidence="2">
    <location>
        <begin position="637"/>
        <end position="671"/>
    </location>
</feature>
<feature type="domain" description="Kri1-like C-terminal" evidence="3">
    <location>
        <begin position="554"/>
        <end position="623"/>
    </location>
</feature>
<keyword evidence="5" id="KW-1185">Reference proteome</keyword>
<evidence type="ECO:0000313" key="5">
    <source>
        <dbReference type="Proteomes" id="UP001562354"/>
    </source>
</evidence>
<feature type="region of interest" description="Disordered" evidence="2">
    <location>
        <begin position="460"/>
        <end position="509"/>
    </location>
</feature>
<dbReference type="PANTHER" id="PTHR14490">
    <property type="entry name" value="ZINC FINGER, ZZ TYPE"/>
    <property type="match status" value="1"/>
</dbReference>
<evidence type="ECO:0000256" key="2">
    <source>
        <dbReference type="SAM" id="MobiDB-lite"/>
    </source>
</evidence>
<comment type="similarity">
    <text evidence="1">Belongs to the KRI1 family.</text>
</comment>
<dbReference type="PANTHER" id="PTHR14490:SF5">
    <property type="entry name" value="PROTEIN KRI1 HOMOLOG"/>
    <property type="match status" value="1"/>
</dbReference>
<comment type="caution">
    <text evidence="4">The sequence shown here is derived from an EMBL/GenBank/DDBJ whole genome shotgun (WGS) entry which is preliminary data.</text>
</comment>
<dbReference type="RefSeq" id="XP_069196698.1">
    <property type="nucleotide sequence ID" value="XM_069344280.1"/>
</dbReference>
<feature type="compositionally biased region" description="Acidic residues" evidence="2">
    <location>
        <begin position="160"/>
        <end position="169"/>
    </location>
</feature>
<feature type="compositionally biased region" description="Basic residues" evidence="2">
    <location>
        <begin position="672"/>
        <end position="684"/>
    </location>
</feature>
<reference evidence="4 5" key="1">
    <citation type="submission" date="2024-07" db="EMBL/GenBank/DDBJ databases">
        <title>Draft sequence of the Neodothiora populina.</title>
        <authorList>
            <person name="Drown D.D."/>
            <person name="Schuette U.S."/>
            <person name="Buechlein A.B."/>
            <person name="Rusch D.R."/>
            <person name="Winton L.W."/>
            <person name="Adams G.A."/>
        </authorList>
    </citation>
    <scope>NUCLEOTIDE SEQUENCE [LARGE SCALE GENOMIC DNA]</scope>
    <source>
        <strain evidence="4 5">CPC 39397</strain>
    </source>
</reference>
<feature type="region of interest" description="Disordered" evidence="2">
    <location>
        <begin position="397"/>
        <end position="438"/>
    </location>
</feature>
<feature type="region of interest" description="Disordered" evidence="2">
    <location>
        <begin position="316"/>
        <end position="345"/>
    </location>
</feature>
<name>A0ABR3P2K3_9PEZI</name>
<feature type="compositionally biased region" description="Basic and acidic residues" evidence="2">
    <location>
        <begin position="61"/>
        <end position="74"/>
    </location>
</feature>
<proteinExistence type="inferred from homology"/>
<feature type="compositionally biased region" description="Acidic residues" evidence="2">
    <location>
        <begin position="480"/>
        <end position="491"/>
    </location>
</feature>
<feature type="compositionally biased region" description="Low complexity" evidence="2">
    <location>
        <begin position="536"/>
        <end position="551"/>
    </location>
</feature>
<protein>
    <recommendedName>
        <fullName evidence="3">Kri1-like C-terminal domain-containing protein</fullName>
    </recommendedName>
</protein>
<gene>
    <name evidence="4" type="ORF">AAFC00_004610</name>
</gene>
<dbReference type="GeneID" id="95978310"/>